<accession>M7TAW3</accession>
<dbReference type="EMBL" id="KB707160">
    <property type="protein sequence ID" value="EMR63790.1"/>
    <property type="molecule type" value="Genomic_DNA"/>
</dbReference>
<evidence type="ECO:0000313" key="6">
    <source>
        <dbReference type="EMBL" id="EMR63790.1"/>
    </source>
</evidence>
<dbReference type="OrthoDB" id="5384040at2759"/>
<feature type="transmembrane region" description="Helical" evidence="5">
    <location>
        <begin position="461"/>
        <end position="481"/>
    </location>
</feature>
<feature type="transmembrane region" description="Helical" evidence="5">
    <location>
        <begin position="379"/>
        <end position="404"/>
    </location>
</feature>
<feature type="transmembrane region" description="Helical" evidence="5">
    <location>
        <begin position="350"/>
        <end position="367"/>
    </location>
</feature>
<dbReference type="PANTHER" id="PTHR31465:SF15">
    <property type="entry name" value="LIPID TRANSPORTER ATNI-RELATED"/>
    <property type="match status" value="1"/>
</dbReference>
<dbReference type="AlphaFoldDB" id="M7TAW3"/>
<reference evidence="7" key="1">
    <citation type="journal article" date="2013" name="Genome Announc.">
        <title>Draft genome sequence of the grapevine dieback fungus Eutypa lata UCR-EL1.</title>
        <authorList>
            <person name="Blanco-Ulate B."/>
            <person name="Rolshausen P.E."/>
            <person name="Cantu D."/>
        </authorList>
    </citation>
    <scope>NUCLEOTIDE SEQUENCE [LARGE SCALE GENOMIC DNA]</scope>
    <source>
        <strain evidence="7">UCR-EL1</strain>
    </source>
</reference>
<dbReference type="KEGG" id="ela:UCREL1_9251"/>
<organism evidence="6 7">
    <name type="scientific">Eutypa lata (strain UCR-EL1)</name>
    <name type="common">Grapevine dieback disease fungus</name>
    <name type="synonym">Eutypa armeniacae</name>
    <dbReference type="NCBI Taxonomy" id="1287681"/>
    <lineage>
        <taxon>Eukaryota</taxon>
        <taxon>Fungi</taxon>
        <taxon>Dikarya</taxon>
        <taxon>Ascomycota</taxon>
        <taxon>Pezizomycotina</taxon>
        <taxon>Sordariomycetes</taxon>
        <taxon>Xylariomycetidae</taxon>
        <taxon>Xylariales</taxon>
        <taxon>Diatrypaceae</taxon>
        <taxon>Eutypa</taxon>
    </lineage>
</organism>
<dbReference type="Pfam" id="PF04479">
    <property type="entry name" value="RTA1"/>
    <property type="match status" value="1"/>
</dbReference>
<feature type="transmembrane region" description="Helical" evidence="5">
    <location>
        <begin position="552"/>
        <end position="571"/>
    </location>
</feature>
<keyword evidence="2 5" id="KW-0812">Transmembrane</keyword>
<protein>
    <submittedName>
        <fullName evidence="6">Putative rta1 domain protein</fullName>
    </submittedName>
</protein>
<evidence type="ECO:0000256" key="5">
    <source>
        <dbReference type="SAM" id="Phobius"/>
    </source>
</evidence>
<dbReference type="Proteomes" id="UP000012174">
    <property type="component" value="Unassembled WGS sequence"/>
</dbReference>
<keyword evidence="7" id="KW-1185">Reference proteome</keyword>
<keyword evidence="4 5" id="KW-0472">Membrane</keyword>
<feature type="transmembrane region" description="Helical" evidence="5">
    <location>
        <begin position="416"/>
        <end position="441"/>
    </location>
</feature>
<feature type="transmembrane region" description="Helical" evidence="5">
    <location>
        <begin position="512"/>
        <end position="532"/>
    </location>
</feature>
<feature type="transmembrane region" description="Helical" evidence="5">
    <location>
        <begin position="318"/>
        <end position="338"/>
    </location>
</feature>
<evidence type="ECO:0000256" key="1">
    <source>
        <dbReference type="ARBA" id="ARBA00004141"/>
    </source>
</evidence>
<dbReference type="InterPro" id="IPR007568">
    <property type="entry name" value="RTA1"/>
</dbReference>
<dbReference type="GO" id="GO:0016020">
    <property type="term" value="C:membrane"/>
    <property type="evidence" value="ECO:0007669"/>
    <property type="project" value="UniProtKB-SubCell"/>
</dbReference>
<dbReference type="PANTHER" id="PTHR31465">
    <property type="entry name" value="PROTEIN RTA1-RELATED"/>
    <property type="match status" value="1"/>
</dbReference>
<dbReference type="eggNOG" id="ENOG502SKG2">
    <property type="taxonomic scope" value="Eukaryota"/>
</dbReference>
<dbReference type="HOGENOM" id="CLU_444828_0_0_1"/>
<name>M7TAW3_EUTLA</name>
<evidence type="ECO:0000313" key="7">
    <source>
        <dbReference type="Proteomes" id="UP000012174"/>
    </source>
</evidence>
<comment type="subcellular location">
    <subcellularLocation>
        <location evidence="1">Membrane</location>
        <topology evidence="1">Multi-pass membrane protein</topology>
    </subcellularLocation>
</comment>
<evidence type="ECO:0000256" key="2">
    <source>
        <dbReference type="ARBA" id="ARBA00022692"/>
    </source>
</evidence>
<proteinExistence type="predicted"/>
<keyword evidence="3 5" id="KW-1133">Transmembrane helix</keyword>
<evidence type="ECO:0000256" key="3">
    <source>
        <dbReference type="ARBA" id="ARBA00022989"/>
    </source>
</evidence>
<sequence length="614" mass="67764">MSAGSTDASIAEPASQHALALPEVLSAIFSHIDDDEFDPAAGILCDRAAILSRCCRVNRLWYAEASRQLAEEHALRGVIDPFDPEHLSALAEIRDEPPGQRQRHANLLKLVTLSNIRDPASASAPEDPTYSLAFPRVKALHLRLDDHLAANGQGWHIPPLGPSRIELLELDPRYERNPEAFGLTPNDWEDILEQIPDMFPYLQVIAFIDASQMYEDTLLQLRQRMPSLKEEGCLFGIDSALDVRQATTTGTVTSAPSTTTSPVYFLTEQYVTITGFTSPHVTMPDKTITLVLPTCIQTLSPDANGYLPAGTCNAIWNYYPSFSGSLVFLVLFGLLTAAHIYQAVAYRKKFCWVIIMASLWEMLAYLFRSVSARHQMTSGIYIVYKIFILISPLWVSAFAHMTFARMVYALTPSRRILSIPALAVSTLFVSSDLAAAIVQIVGVVTGSPGTLPEERARAMGVYMGGMGLQLLFTFVFLPFVVKFHRDMQRFDAGGYAMSKSSVTTAWRSSWRALLIAVYASMACVTMRIVYRFAELSAASNEVNSAVVTGEGYFWALEAAPMFIAILAFNIVHPGKVLVGESAQMPGFFATCISFVKGRGGKKEFLQASEKYEQL</sequence>
<evidence type="ECO:0000256" key="4">
    <source>
        <dbReference type="ARBA" id="ARBA00023136"/>
    </source>
</evidence>
<gene>
    <name evidence="6" type="ORF">UCREL1_9251</name>
</gene>